<evidence type="ECO:0000256" key="7">
    <source>
        <dbReference type="ARBA" id="ARBA00048787"/>
    </source>
</evidence>
<dbReference type="Pfam" id="PF00962">
    <property type="entry name" value="A_deaminase"/>
    <property type="match status" value="1"/>
</dbReference>
<keyword evidence="10" id="KW-1185">Reference proteome</keyword>
<comment type="similarity">
    <text evidence="2">Belongs to the metallo-dependent hydrolases superfamily. Adenosine and AMP deaminases family.</text>
</comment>
<evidence type="ECO:0000259" key="8">
    <source>
        <dbReference type="Pfam" id="PF00962"/>
    </source>
</evidence>
<keyword evidence="4" id="KW-0378">Hydrolase</keyword>
<dbReference type="EMBL" id="JASCZI010090842">
    <property type="protein sequence ID" value="MED6147091.1"/>
    <property type="molecule type" value="Genomic_DNA"/>
</dbReference>
<feature type="domain" description="Adenosine deaminase" evidence="8">
    <location>
        <begin position="8"/>
        <end position="358"/>
    </location>
</feature>
<evidence type="ECO:0000256" key="1">
    <source>
        <dbReference type="ARBA" id="ARBA00001947"/>
    </source>
</evidence>
<evidence type="ECO:0000256" key="4">
    <source>
        <dbReference type="ARBA" id="ARBA00022801"/>
    </source>
</evidence>
<name>A0ABU6TED8_9FABA</name>
<dbReference type="CDD" id="cd00443">
    <property type="entry name" value="ADA_AMPD"/>
    <property type="match status" value="1"/>
</dbReference>
<gene>
    <name evidence="9" type="ORF">PIB30_040718</name>
</gene>
<dbReference type="Gene3D" id="3.20.20.140">
    <property type="entry name" value="Metal-dependent hydrolases"/>
    <property type="match status" value="1"/>
</dbReference>
<reference evidence="9 10" key="1">
    <citation type="journal article" date="2023" name="Plants (Basel)">
        <title>Bridging the Gap: Combining Genomics and Transcriptomics Approaches to Understand Stylosanthes scabra, an Orphan Legume from the Brazilian Caatinga.</title>
        <authorList>
            <person name="Ferreira-Neto J.R.C."/>
            <person name="da Silva M.D."/>
            <person name="Binneck E."/>
            <person name="de Melo N.F."/>
            <person name="da Silva R.H."/>
            <person name="de Melo A.L.T.M."/>
            <person name="Pandolfi V."/>
            <person name="Bustamante F.O."/>
            <person name="Brasileiro-Vidal A.C."/>
            <person name="Benko-Iseppon A.M."/>
        </authorList>
    </citation>
    <scope>NUCLEOTIDE SEQUENCE [LARGE SCALE GENOMIC DNA]</scope>
    <source>
        <tissue evidence="9">Leaves</tissue>
    </source>
</reference>
<comment type="cofactor">
    <cofactor evidence="1">
        <name>Zn(2+)</name>
        <dbReference type="ChEBI" id="CHEBI:29105"/>
    </cofactor>
</comment>
<keyword evidence="3" id="KW-0479">Metal-binding</keyword>
<evidence type="ECO:0000313" key="9">
    <source>
        <dbReference type="EMBL" id="MED6147091.1"/>
    </source>
</evidence>
<evidence type="ECO:0000256" key="3">
    <source>
        <dbReference type="ARBA" id="ARBA00022723"/>
    </source>
</evidence>
<evidence type="ECO:0000313" key="10">
    <source>
        <dbReference type="Proteomes" id="UP001341840"/>
    </source>
</evidence>
<evidence type="ECO:0000256" key="5">
    <source>
        <dbReference type="ARBA" id="ARBA00022833"/>
    </source>
</evidence>
<comment type="caution">
    <text evidence="9">The sequence shown here is derived from an EMBL/GenBank/DDBJ whole genome shotgun (WGS) entry which is preliminary data.</text>
</comment>
<comment type="catalytic activity">
    <reaction evidence="7">
        <text>N(6)-methyl-AMP + H2O + H(+) = IMP + methylamine</text>
        <dbReference type="Rhea" id="RHEA:16001"/>
        <dbReference type="ChEBI" id="CHEBI:15377"/>
        <dbReference type="ChEBI" id="CHEBI:15378"/>
        <dbReference type="ChEBI" id="CHEBI:58053"/>
        <dbReference type="ChEBI" id="CHEBI:59338"/>
        <dbReference type="ChEBI" id="CHEBI:144842"/>
    </reaction>
    <physiologicalReaction direction="left-to-right" evidence="7">
        <dbReference type="Rhea" id="RHEA:16002"/>
    </physiologicalReaction>
</comment>
<dbReference type="InterPro" id="IPR006330">
    <property type="entry name" value="Ado/ade_deaminase"/>
</dbReference>
<dbReference type="SUPFAM" id="SSF51556">
    <property type="entry name" value="Metallo-dependent hydrolases"/>
    <property type="match status" value="1"/>
</dbReference>
<dbReference type="Proteomes" id="UP001341840">
    <property type="component" value="Unassembled WGS sequence"/>
</dbReference>
<evidence type="ECO:0000256" key="6">
    <source>
        <dbReference type="ARBA" id="ARBA00023080"/>
    </source>
</evidence>
<proteinExistence type="inferred from homology"/>
<keyword evidence="5" id="KW-0862">Zinc</keyword>
<sequence length="368" mass="42324">MEWCFSMPKVELHAHLNGSIRDSTLLELTKSLGERGVINFSQVEHIIMKYNRSVKEVFQLFDLIRIVTTDHATVTRITREVIEDFASENVVYLELRTTPKRNDAIGMTKSSYVEAVLKGLRSVTSVDVDFIPHGEEEEEHSRTFLLNTPPTGCEDTNNYCRKRIYVRLLLSIDRRETTEAAMETVKLALQMRPFGVVGIDLSGNPLLGDWNTYLPALKFAREQGLYITLHCGEIPNAKEIHQMLDFKPQRIGHAICFEDQHWEILKSSKIPVEICLTSNIRTMTVRSIDVHHFDHLYKAKHPVVLCTDDFGAFSTTLSNEYNIAANAFELGKKELFELSRNAVELIFAERRVKEDLRKYFNSVAKIWE</sequence>
<dbReference type="PANTHER" id="PTHR11409:SF42">
    <property type="entry name" value="ADENOSINE DEAMINASE-LIKE PROTEIN"/>
    <property type="match status" value="1"/>
</dbReference>
<organism evidence="9 10">
    <name type="scientific">Stylosanthes scabra</name>
    <dbReference type="NCBI Taxonomy" id="79078"/>
    <lineage>
        <taxon>Eukaryota</taxon>
        <taxon>Viridiplantae</taxon>
        <taxon>Streptophyta</taxon>
        <taxon>Embryophyta</taxon>
        <taxon>Tracheophyta</taxon>
        <taxon>Spermatophyta</taxon>
        <taxon>Magnoliopsida</taxon>
        <taxon>eudicotyledons</taxon>
        <taxon>Gunneridae</taxon>
        <taxon>Pentapetalae</taxon>
        <taxon>rosids</taxon>
        <taxon>fabids</taxon>
        <taxon>Fabales</taxon>
        <taxon>Fabaceae</taxon>
        <taxon>Papilionoideae</taxon>
        <taxon>50 kb inversion clade</taxon>
        <taxon>dalbergioids sensu lato</taxon>
        <taxon>Dalbergieae</taxon>
        <taxon>Pterocarpus clade</taxon>
        <taxon>Stylosanthes</taxon>
    </lineage>
</organism>
<keyword evidence="6" id="KW-0546">Nucleotide metabolism</keyword>
<accession>A0ABU6TED8</accession>
<evidence type="ECO:0000256" key="2">
    <source>
        <dbReference type="ARBA" id="ARBA00006676"/>
    </source>
</evidence>
<dbReference type="PANTHER" id="PTHR11409">
    <property type="entry name" value="ADENOSINE DEAMINASE"/>
    <property type="match status" value="1"/>
</dbReference>
<protein>
    <recommendedName>
        <fullName evidence="8">Adenosine deaminase domain-containing protein</fullName>
    </recommendedName>
</protein>
<dbReference type="InterPro" id="IPR032466">
    <property type="entry name" value="Metal_Hydrolase"/>
</dbReference>
<dbReference type="InterPro" id="IPR001365">
    <property type="entry name" value="A_deaminase_dom"/>
</dbReference>